<name>A0A168MCF9_9BACL</name>
<keyword evidence="1" id="KW-0812">Transmembrane</keyword>
<dbReference type="Pfam" id="PF19701">
    <property type="entry name" value="DUF6199"/>
    <property type="match status" value="1"/>
</dbReference>
<protein>
    <recommendedName>
        <fullName evidence="2">DUF6199 domain-containing protein</fullName>
    </recommendedName>
</protein>
<reference evidence="3 4" key="1">
    <citation type="submission" date="2016-03" db="EMBL/GenBank/DDBJ databases">
        <title>Draft genome sequence of Paenibacillus glacialis DSM 22343.</title>
        <authorList>
            <person name="Shin S.-K."/>
            <person name="Yi H."/>
        </authorList>
    </citation>
    <scope>NUCLEOTIDE SEQUENCE [LARGE SCALE GENOMIC DNA]</scope>
    <source>
        <strain evidence="3 4">DSM 22343</strain>
    </source>
</reference>
<dbReference type="STRING" id="494026.PGLA_07585"/>
<evidence type="ECO:0000256" key="1">
    <source>
        <dbReference type="SAM" id="Phobius"/>
    </source>
</evidence>
<accession>A0A168MCF9</accession>
<dbReference type="InterPro" id="IPR045679">
    <property type="entry name" value="DUF6199"/>
</dbReference>
<keyword evidence="4" id="KW-1185">Reference proteome</keyword>
<feature type="transmembrane region" description="Helical" evidence="1">
    <location>
        <begin position="47"/>
        <end position="68"/>
    </location>
</feature>
<proteinExistence type="predicted"/>
<dbReference type="Proteomes" id="UP000076967">
    <property type="component" value="Unassembled WGS sequence"/>
</dbReference>
<evidence type="ECO:0000313" key="4">
    <source>
        <dbReference type="Proteomes" id="UP000076967"/>
    </source>
</evidence>
<comment type="caution">
    <text evidence="3">The sequence shown here is derived from an EMBL/GenBank/DDBJ whole genome shotgun (WGS) entry which is preliminary data.</text>
</comment>
<dbReference type="AlphaFoldDB" id="A0A168MCF9"/>
<feature type="domain" description="DUF6199" evidence="2">
    <location>
        <begin position="9"/>
        <end position="62"/>
    </location>
</feature>
<keyword evidence="1" id="KW-1133">Transmembrane helix</keyword>
<sequence length="69" mass="7840">MFIFNLLLGSAVIALGIFAIKHPDSWWFRNLFDDREPSDLLISYTKFAGKITIGIGAFIILISTQYVFI</sequence>
<dbReference type="RefSeq" id="WP_068531078.1">
    <property type="nucleotide sequence ID" value="NZ_LVJH01000007.1"/>
</dbReference>
<evidence type="ECO:0000259" key="2">
    <source>
        <dbReference type="Pfam" id="PF19701"/>
    </source>
</evidence>
<dbReference type="OrthoDB" id="2653284at2"/>
<keyword evidence="1" id="KW-0472">Membrane</keyword>
<gene>
    <name evidence="3" type="ORF">PGLA_07585</name>
</gene>
<dbReference type="EMBL" id="LVJH01000007">
    <property type="protein sequence ID" value="OAB44508.1"/>
    <property type="molecule type" value="Genomic_DNA"/>
</dbReference>
<organism evidence="3 4">
    <name type="scientific">Paenibacillus glacialis</name>
    <dbReference type="NCBI Taxonomy" id="494026"/>
    <lineage>
        <taxon>Bacteria</taxon>
        <taxon>Bacillati</taxon>
        <taxon>Bacillota</taxon>
        <taxon>Bacilli</taxon>
        <taxon>Bacillales</taxon>
        <taxon>Paenibacillaceae</taxon>
        <taxon>Paenibacillus</taxon>
    </lineage>
</organism>
<evidence type="ECO:0000313" key="3">
    <source>
        <dbReference type="EMBL" id="OAB44508.1"/>
    </source>
</evidence>